<proteinExistence type="predicted"/>
<keyword evidence="2" id="KW-0732">Signal</keyword>
<sequence>MKQLLTSLSLLSCLFLVQVNCRIGTRIVGGNVAKEGQFPFAALLTIETEGFVFVCGGALLNEEWVLTSGTCTNNIVNVTVSLGSTSRDENDPNRVTVVSTVVVPHPDFNPDQILNDIGLVKLSEAVEFSDYVQPIKLATINLPNILHPTVVGWGQTADDSDPATDLQYAQLNILTNEECQLIYGSQIVDNMVCLNGNNKESTCYDDSGSPLVVRPIGASSLQIVGVSSFFSGNGCEIGEPSGFTRTYPYLDWINSVLQEA</sequence>
<dbReference type="FunFam" id="2.40.10.10:FF:000068">
    <property type="entry name" value="transmembrane protease serine 2"/>
    <property type="match status" value="1"/>
</dbReference>
<dbReference type="InterPro" id="IPR009003">
    <property type="entry name" value="Peptidase_S1_PA"/>
</dbReference>
<dbReference type="InterPro" id="IPR043504">
    <property type="entry name" value="Peptidase_S1_PA_chymotrypsin"/>
</dbReference>
<evidence type="ECO:0000313" key="5">
    <source>
        <dbReference type="Proteomes" id="UP001168821"/>
    </source>
</evidence>
<reference evidence="4" key="1">
    <citation type="journal article" date="2023" name="G3 (Bethesda)">
        <title>Whole genome assemblies of Zophobas morio and Tenebrio molitor.</title>
        <authorList>
            <person name="Kaur S."/>
            <person name="Stinson S.A."/>
            <person name="diCenzo G.C."/>
        </authorList>
    </citation>
    <scope>NUCLEOTIDE SEQUENCE</scope>
    <source>
        <strain evidence="4">QUZm001</strain>
    </source>
</reference>
<organism evidence="4 5">
    <name type="scientific">Zophobas morio</name>
    <dbReference type="NCBI Taxonomy" id="2755281"/>
    <lineage>
        <taxon>Eukaryota</taxon>
        <taxon>Metazoa</taxon>
        <taxon>Ecdysozoa</taxon>
        <taxon>Arthropoda</taxon>
        <taxon>Hexapoda</taxon>
        <taxon>Insecta</taxon>
        <taxon>Pterygota</taxon>
        <taxon>Neoptera</taxon>
        <taxon>Endopterygota</taxon>
        <taxon>Coleoptera</taxon>
        <taxon>Polyphaga</taxon>
        <taxon>Cucujiformia</taxon>
        <taxon>Tenebrionidae</taxon>
        <taxon>Zophobas</taxon>
    </lineage>
</organism>
<dbReference type="PANTHER" id="PTHR24260">
    <property type="match status" value="1"/>
</dbReference>
<dbReference type="SMART" id="SM00020">
    <property type="entry name" value="Tryp_SPc"/>
    <property type="match status" value="1"/>
</dbReference>
<dbReference type="Gene3D" id="2.40.10.10">
    <property type="entry name" value="Trypsin-like serine proteases"/>
    <property type="match status" value="1"/>
</dbReference>
<feature type="domain" description="Peptidase S1" evidence="3">
    <location>
        <begin position="27"/>
        <end position="258"/>
    </location>
</feature>
<protein>
    <recommendedName>
        <fullName evidence="3">Peptidase S1 domain-containing protein</fullName>
    </recommendedName>
</protein>
<dbReference type="PRINTS" id="PR00722">
    <property type="entry name" value="CHYMOTRYPSIN"/>
</dbReference>
<dbReference type="AlphaFoldDB" id="A0AA38IJJ4"/>
<keyword evidence="1" id="KW-1015">Disulfide bond</keyword>
<name>A0AA38IJJ4_9CUCU</name>
<dbReference type="PANTHER" id="PTHR24260:SF136">
    <property type="entry name" value="GH08193P-RELATED"/>
    <property type="match status" value="1"/>
</dbReference>
<dbReference type="SUPFAM" id="SSF50494">
    <property type="entry name" value="Trypsin-like serine proteases"/>
    <property type="match status" value="1"/>
</dbReference>
<dbReference type="InterPro" id="IPR051333">
    <property type="entry name" value="CLIP_Serine_Protease"/>
</dbReference>
<dbReference type="PROSITE" id="PS50240">
    <property type="entry name" value="TRYPSIN_DOM"/>
    <property type="match status" value="1"/>
</dbReference>
<evidence type="ECO:0000256" key="1">
    <source>
        <dbReference type="ARBA" id="ARBA00023157"/>
    </source>
</evidence>
<gene>
    <name evidence="4" type="ORF">Zmor_015523</name>
</gene>
<dbReference type="GO" id="GO:0006508">
    <property type="term" value="P:proteolysis"/>
    <property type="evidence" value="ECO:0007669"/>
    <property type="project" value="InterPro"/>
</dbReference>
<evidence type="ECO:0000313" key="4">
    <source>
        <dbReference type="EMBL" id="KAJ3656446.1"/>
    </source>
</evidence>
<dbReference type="CDD" id="cd00190">
    <property type="entry name" value="Tryp_SPc"/>
    <property type="match status" value="1"/>
</dbReference>
<accession>A0AA38IJJ4</accession>
<keyword evidence="5" id="KW-1185">Reference proteome</keyword>
<dbReference type="InterPro" id="IPR001314">
    <property type="entry name" value="Peptidase_S1A"/>
</dbReference>
<dbReference type="EMBL" id="JALNTZ010000004">
    <property type="protein sequence ID" value="KAJ3656446.1"/>
    <property type="molecule type" value="Genomic_DNA"/>
</dbReference>
<feature type="signal peptide" evidence="2">
    <location>
        <begin position="1"/>
        <end position="21"/>
    </location>
</feature>
<comment type="caution">
    <text evidence="4">The sequence shown here is derived from an EMBL/GenBank/DDBJ whole genome shotgun (WGS) entry which is preliminary data.</text>
</comment>
<dbReference type="InterPro" id="IPR001254">
    <property type="entry name" value="Trypsin_dom"/>
</dbReference>
<evidence type="ECO:0000256" key="2">
    <source>
        <dbReference type="SAM" id="SignalP"/>
    </source>
</evidence>
<dbReference type="Proteomes" id="UP001168821">
    <property type="component" value="Unassembled WGS sequence"/>
</dbReference>
<dbReference type="GO" id="GO:0004252">
    <property type="term" value="F:serine-type endopeptidase activity"/>
    <property type="evidence" value="ECO:0007669"/>
    <property type="project" value="InterPro"/>
</dbReference>
<feature type="chain" id="PRO_5041402790" description="Peptidase S1 domain-containing protein" evidence="2">
    <location>
        <begin position="22"/>
        <end position="260"/>
    </location>
</feature>
<evidence type="ECO:0000259" key="3">
    <source>
        <dbReference type="PROSITE" id="PS50240"/>
    </source>
</evidence>
<dbReference type="Pfam" id="PF00089">
    <property type="entry name" value="Trypsin"/>
    <property type="match status" value="1"/>
</dbReference>